<keyword evidence="1" id="KW-0472">Membrane</keyword>
<gene>
    <name evidence="3" type="ORF">A5880_001575</name>
    <name evidence="2" type="ORF">A5880_001656</name>
</gene>
<reference evidence="2 4" key="2">
    <citation type="submission" date="2018-07" db="EMBL/GenBank/DDBJ databases">
        <title>The Genome Sequence of Enterococcus sp. DIV0659b.</title>
        <authorList>
            <consortium name="The Broad Institute Genomics Platform"/>
            <consortium name="The Broad Institute Genomic Center for Infectious Diseases"/>
            <person name="Earl A."/>
            <person name="Manson A."/>
            <person name="Schwartman J."/>
            <person name="Gilmore M."/>
            <person name="Abouelleil A."/>
            <person name="Cao P."/>
            <person name="Chapman S."/>
            <person name="Cusick C."/>
            <person name="Shea T."/>
            <person name="Young S."/>
            <person name="Neafsey D."/>
            <person name="Nusbaum C."/>
            <person name="Birren B."/>
        </authorList>
    </citation>
    <scope>NUCLEOTIDE SEQUENCE [LARGE SCALE GENOMIC DNA]</scope>
    <source>
        <strain evidence="2 4">4G2_DIV0659</strain>
    </source>
</reference>
<protein>
    <submittedName>
        <fullName evidence="3">Uncharacterized protein</fullName>
    </submittedName>
</protein>
<evidence type="ECO:0000313" key="4">
    <source>
        <dbReference type="Proteomes" id="UP000195139"/>
    </source>
</evidence>
<keyword evidence="1" id="KW-1133">Transmembrane helix</keyword>
<reference evidence="3" key="1">
    <citation type="submission" date="2017-05" db="EMBL/GenBank/DDBJ databases">
        <title>The Genome Sequence of Enterococcus sp. 4G2_DIV0659.</title>
        <authorList>
            <consortium name="The Broad Institute Genomics Platform"/>
            <consortium name="The Broad Institute Genomic Center for Infectious Diseases"/>
            <person name="Earl A."/>
            <person name="Manson A."/>
            <person name="Schwartman J."/>
            <person name="Gilmore M."/>
            <person name="Abouelleil A."/>
            <person name="Cao P."/>
            <person name="Chapman S."/>
            <person name="Cusick C."/>
            <person name="Shea T."/>
            <person name="Young S."/>
            <person name="Neafsey D."/>
            <person name="Nusbaum C."/>
            <person name="Birren B."/>
        </authorList>
    </citation>
    <scope>NUCLEOTIDE SEQUENCE [LARGE SCALE GENOMIC DNA]</scope>
    <source>
        <strain evidence="3">4G2_DIV0659</strain>
    </source>
</reference>
<dbReference type="RefSeq" id="WP_179190410.1">
    <property type="nucleotide sequence ID" value="NZ_NGLE02000001.1"/>
</dbReference>
<accession>A0A242CEA9</accession>
<dbReference type="EMBL" id="NGLE02000001">
    <property type="protein sequence ID" value="MEI5994098.1"/>
    <property type="molecule type" value="Genomic_DNA"/>
</dbReference>
<evidence type="ECO:0000256" key="1">
    <source>
        <dbReference type="SAM" id="Phobius"/>
    </source>
</evidence>
<proteinExistence type="predicted"/>
<evidence type="ECO:0000313" key="2">
    <source>
        <dbReference type="EMBL" id="MEI5994098.1"/>
    </source>
</evidence>
<keyword evidence="1" id="KW-0812">Transmembrane</keyword>
<keyword evidence="4" id="KW-1185">Reference proteome</keyword>
<dbReference type="Proteomes" id="UP000195139">
    <property type="component" value="Unassembled WGS sequence"/>
</dbReference>
<feature type="transmembrane region" description="Helical" evidence="1">
    <location>
        <begin position="20"/>
        <end position="43"/>
    </location>
</feature>
<dbReference type="EMBL" id="NGLE01000002">
    <property type="protein sequence ID" value="OTO08575.1"/>
    <property type="molecule type" value="Genomic_DNA"/>
</dbReference>
<dbReference type="AlphaFoldDB" id="A0A242CEA9"/>
<comment type="caution">
    <text evidence="3">The sequence shown here is derived from an EMBL/GenBank/DDBJ whole genome shotgun (WGS) entry which is preliminary data.</text>
</comment>
<organism evidence="3">
    <name type="scientific">Candidatus Enterococcus mansonii</name>
    <dbReference type="NCBI Taxonomy" id="1834181"/>
    <lineage>
        <taxon>Bacteria</taxon>
        <taxon>Bacillati</taxon>
        <taxon>Bacillota</taxon>
        <taxon>Bacilli</taxon>
        <taxon>Lactobacillales</taxon>
        <taxon>Enterococcaceae</taxon>
        <taxon>Enterococcus</taxon>
    </lineage>
</organism>
<evidence type="ECO:0000313" key="3">
    <source>
        <dbReference type="EMBL" id="OTO08575.1"/>
    </source>
</evidence>
<sequence length="51" mass="5784">MYSDDYWTFSRKEMFVSVYEALSLVIGAVGIAINSVTLTVLLVRNLGRQKK</sequence>
<name>A0A242CEA9_9ENTE</name>